<protein>
    <recommendedName>
        <fullName evidence="1">GBF-interacting protein 1 N-terminal domain-containing protein</fullName>
    </recommendedName>
</protein>
<evidence type="ECO:0000313" key="2">
    <source>
        <dbReference type="EnsemblPlants" id="AET5Gv20427800.3"/>
    </source>
</evidence>
<dbReference type="GO" id="GO:0051082">
    <property type="term" value="F:unfolded protein binding"/>
    <property type="evidence" value="ECO:0007669"/>
    <property type="project" value="TreeGrafter"/>
</dbReference>
<reference evidence="3" key="1">
    <citation type="journal article" date="2014" name="Science">
        <title>Ancient hybridizations among the ancestral genomes of bread wheat.</title>
        <authorList>
            <consortium name="International Wheat Genome Sequencing Consortium,"/>
            <person name="Marcussen T."/>
            <person name="Sandve S.R."/>
            <person name="Heier L."/>
            <person name="Spannagl M."/>
            <person name="Pfeifer M."/>
            <person name="Jakobsen K.S."/>
            <person name="Wulff B.B."/>
            <person name="Steuernagel B."/>
            <person name="Mayer K.F."/>
            <person name="Olsen O.A."/>
        </authorList>
    </citation>
    <scope>NUCLEOTIDE SEQUENCE [LARGE SCALE GENOMIC DNA]</scope>
    <source>
        <strain evidence="3">cv. AL8/78</strain>
    </source>
</reference>
<feature type="domain" description="GBF-interacting protein 1 N-terminal" evidence="1">
    <location>
        <begin position="9"/>
        <end position="62"/>
    </location>
</feature>
<reference evidence="2" key="3">
    <citation type="journal article" date="2017" name="Nature">
        <title>Genome sequence of the progenitor of the wheat D genome Aegilops tauschii.</title>
        <authorList>
            <person name="Luo M.C."/>
            <person name="Gu Y.Q."/>
            <person name="Puiu D."/>
            <person name="Wang H."/>
            <person name="Twardziok S.O."/>
            <person name="Deal K.R."/>
            <person name="Huo N."/>
            <person name="Zhu T."/>
            <person name="Wang L."/>
            <person name="Wang Y."/>
            <person name="McGuire P.E."/>
            <person name="Liu S."/>
            <person name="Long H."/>
            <person name="Ramasamy R.K."/>
            <person name="Rodriguez J.C."/>
            <person name="Van S.L."/>
            <person name="Yuan L."/>
            <person name="Wang Z."/>
            <person name="Xia Z."/>
            <person name="Xiao L."/>
            <person name="Anderson O.D."/>
            <person name="Ouyang S."/>
            <person name="Liang Y."/>
            <person name="Zimin A.V."/>
            <person name="Pertea G."/>
            <person name="Qi P."/>
            <person name="Bennetzen J.L."/>
            <person name="Dai X."/>
            <person name="Dawson M.W."/>
            <person name="Muller H.G."/>
            <person name="Kugler K."/>
            <person name="Rivarola-Duarte L."/>
            <person name="Spannagl M."/>
            <person name="Mayer K.F.X."/>
            <person name="Lu F.H."/>
            <person name="Bevan M.W."/>
            <person name="Leroy P."/>
            <person name="Li P."/>
            <person name="You F.M."/>
            <person name="Sun Q."/>
            <person name="Liu Z."/>
            <person name="Lyons E."/>
            <person name="Wicker T."/>
            <person name="Salzberg S.L."/>
            <person name="Devos K.M."/>
            <person name="Dvorak J."/>
        </authorList>
    </citation>
    <scope>NUCLEOTIDE SEQUENCE [LARGE SCALE GENOMIC DNA]</scope>
    <source>
        <strain evidence="2">cv. AL8/78</strain>
    </source>
</reference>
<dbReference type="PANTHER" id="PTHR46775:SF1">
    <property type="entry name" value="FLOCCULATION PROTEIN (DUF1296)"/>
    <property type="match status" value="1"/>
</dbReference>
<organism evidence="2 3">
    <name type="scientific">Aegilops tauschii subsp. strangulata</name>
    <name type="common">Goatgrass</name>
    <dbReference type="NCBI Taxonomy" id="200361"/>
    <lineage>
        <taxon>Eukaryota</taxon>
        <taxon>Viridiplantae</taxon>
        <taxon>Streptophyta</taxon>
        <taxon>Embryophyta</taxon>
        <taxon>Tracheophyta</taxon>
        <taxon>Spermatophyta</taxon>
        <taxon>Magnoliopsida</taxon>
        <taxon>Liliopsida</taxon>
        <taxon>Poales</taxon>
        <taxon>Poaceae</taxon>
        <taxon>BOP clade</taxon>
        <taxon>Pooideae</taxon>
        <taxon>Triticodae</taxon>
        <taxon>Triticeae</taxon>
        <taxon>Triticinae</taxon>
        <taxon>Aegilops</taxon>
    </lineage>
</organism>
<dbReference type="AlphaFoldDB" id="A0A453KIL1"/>
<dbReference type="SUPFAM" id="SSF46934">
    <property type="entry name" value="UBA-like"/>
    <property type="match status" value="1"/>
</dbReference>
<dbReference type="Gramene" id="AET5Gv20427800.3">
    <property type="protein sequence ID" value="AET5Gv20427800.3"/>
    <property type="gene ID" value="AET5Gv20427800"/>
</dbReference>
<accession>A0A453KIL1</accession>
<evidence type="ECO:0000259" key="1">
    <source>
        <dbReference type="Pfam" id="PF06972"/>
    </source>
</evidence>
<dbReference type="Proteomes" id="UP000015105">
    <property type="component" value="Chromosome 5D"/>
</dbReference>
<name>A0A453KIL1_AEGTS</name>
<evidence type="ECO:0000313" key="3">
    <source>
        <dbReference type="Proteomes" id="UP000015105"/>
    </source>
</evidence>
<dbReference type="InterPro" id="IPR009060">
    <property type="entry name" value="UBA-like_sf"/>
</dbReference>
<dbReference type="Pfam" id="PF06972">
    <property type="entry name" value="GIP1_N"/>
    <property type="match status" value="1"/>
</dbReference>
<reference evidence="2" key="4">
    <citation type="submission" date="2019-03" db="UniProtKB">
        <authorList>
            <consortium name="EnsemblPlants"/>
        </authorList>
    </citation>
    <scope>IDENTIFICATION</scope>
</reference>
<dbReference type="EnsemblPlants" id="AET5Gv20427800.3">
    <property type="protein sequence ID" value="AET5Gv20427800.3"/>
    <property type="gene ID" value="AET5Gv20427800"/>
</dbReference>
<dbReference type="InterPro" id="IPR009719">
    <property type="entry name" value="GIP1_N"/>
</dbReference>
<reference evidence="3" key="2">
    <citation type="journal article" date="2017" name="Nat. Plants">
        <title>The Aegilops tauschii genome reveals multiple impacts of transposons.</title>
        <authorList>
            <person name="Zhao G."/>
            <person name="Zou C."/>
            <person name="Li K."/>
            <person name="Wang K."/>
            <person name="Li T."/>
            <person name="Gao L."/>
            <person name="Zhang X."/>
            <person name="Wang H."/>
            <person name="Yang Z."/>
            <person name="Liu X."/>
            <person name="Jiang W."/>
            <person name="Mao L."/>
            <person name="Kong X."/>
            <person name="Jiao Y."/>
            <person name="Jia J."/>
        </authorList>
    </citation>
    <scope>NUCLEOTIDE SEQUENCE [LARGE SCALE GENOMIC DNA]</scope>
    <source>
        <strain evidence="3">cv. AL8/78</strain>
    </source>
</reference>
<keyword evidence="3" id="KW-1185">Reference proteome</keyword>
<proteinExistence type="predicted"/>
<dbReference type="InterPro" id="IPR044277">
    <property type="entry name" value="GIP1"/>
</dbReference>
<reference evidence="2" key="5">
    <citation type="journal article" date="2021" name="G3 (Bethesda)">
        <title>Aegilops tauschii genome assembly Aet v5.0 features greater sequence contiguity and improved annotation.</title>
        <authorList>
            <person name="Wang L."/>
            <person name="Zhu T."/>
            <person name="Rodriguez J.C."/>
            <person name="Deal K.R."/>
            <person name="Dubcovsky J."/>
            <person name="McGuire P.E."/>
            <person name="Lux T."/>
            <person name="Spannagl M."/>
            <person name="Mayer K.F.X."/>
            <person name="Baldrich P."/>
            <person name="Meyers B.C."/>
            <person name="Huo N."/>
            <person name="Gu Y.Q."/>
            <person name="Zhou H."/>
            <person name="Devos K.M."/>
            <person name="Bennetzen J.L."/>
            <person name="Unver T."/>
            <person name="Budak H."/>
            <person name="Gulick P.J."/>
            <person name="Galiba G."/>
            <person name="Kalapos B."/>
            <person name="Nelson D.R."/>
            <person name="Li P."/>
            <person name="You F.M."/>
            <person name="Luo M.C."/>
            <person name="Dvorak J."/>
        </authorList>
    </citation>
    <scope>NUCLEOTIDE SEQUENCE [LARGE SCALE GENOMIC DNA]</scope>
    <source>
        <strain evidence="2">cv. AL8/78</strain>
    </source>
</reference>
<sequence length="70" mass="7975">AMAAARVSIPAAVRRTIQNIKEIAGNHTDEEVYAALRECDMDPNETAQKLLHQGRWRARSRQREMRVSLS</sequence>
<dbReference type="PANTHER" id="PTHR46775">
    <property type="entry name" value="FLOCCULATION PROTEIN (DUF1296)"/>
    <property type="match status" value="1"/>
</dbReference>